<dbReference type="AlphaFoldDB" id="A0A935IQJ0"/>
<reference evidence="1 2" key="1">
    <citation type="submission" date="2020-10" db="EMBL/GenBank/DDBJ databases">
        <title>Connecting structure to function with the recovery of over 1000 high-quality activated sludge metagenome-assembled genomes encoding full-length rRNA genes using long-read sequencing.</title>
        <authorList>
            <person name="Singleton C.M."/>
            <person name="Petriglieri F."/>
            <person name="Kristensen J.M."/>
            <person name="Kirkegaard R.H."/>
            <person name="Michaelsen T.Y."/>
            <person name="Andersen M.H."/>
            <person name="Karst S.M."/>
            <person name="Dueholm M.S."/>
            <person name="Nielsen P.H."/>
            <person name="Albertsen M."/>
        </authorList>
    </citation>
    <scope>NUCLEOTIDE SEQUENCE [LARGE SCALE GENOMIC DNA]</scope>
    <source>
        <strain evidence="1">Ega_18-Q3-R5-49_MAXAC.001</strain>
    </source>
</reference>
<gene>
    <name evidence="1" type="ORF">IPI13_17495</name>
</gene>
<evidence type="ECO:0000313" key="1">
    <source>
        <dbReference type="EMBL" id="MBK7274853.1"/>
    </source>
</evidence>
<accession>A0A935IQJ0</accession>
<dbReference type="Proteomes" id="UP000726105">
    <property type="component" value="Unassembled WGS sequence"/>
</dbReference>
<evidence type="ECO:0000313" key="2">
    <source>
        <dbReference type="Proteomes" id="UP000726105"/>
    </source>
</evidence>
<proteinExistence type="predicted"/>
<protein>
    <submittedName>
        <fullName evidence="1">Uncharacterized protein</fullName>
    </submittedName>
</protein>
<sequence length="139" mass="14941">MTLPELTLAEVVRRLDGISTEIAGMRAELGTTYLRQDVHRVVHDGITTALNAKADRETVEEVRKEVSAIQADMAGEEDFRRKIMLAVVGPVLTNGAALVVAVVQRLAGGSRSATLPGPPCRRSAVGIWAVLIARRVCRG</sequence>
<organism evidence="1 2">
    <name type="scientific">Candidatus Phosphoribacter hodrii</name>
    <dbReference type="NCBI Taxonomy" id="2953743"/>
    <lineage>
        <taxon>Bacteria</taxon>
        <taxon>Bacillati</taxon>
        <taxon>Actinomycetota</taxon>
        <taxon>Actinomycetes</taxon>
        <taxon>Micrococcales</taxon>
        <taxon>Dermatophilaceae</taxon>
        <taxon>Candidatus Phosphoribacter</taxon>
    </lineage>
</organism>
<name>A0A935IQJ0_9MICO</name>
<dbReference type="EMBL" id="JADJIB010000013">
    <property type="protein sequence ID" value="MBK7274853.1"/>
    <property type="molecule type" value="Genomic_DNA"/>
</dbReference>
<comment type="caution">
    <text evidence="1">The sequence shown here is derived from an EMBL/GenBank/DDBJ whole genome shotgun (WGS) entry which is preliminary data.</text>
</comment>